<evidence type="ECO:0000313" key="4">
    <source>
        <dbReference type="Proteomes" id="UP000095283"/>
    </source>
</evidence>
<dbReference type="InterPro" id="IPR038050">
    <property type="entry name" value="Neuro_actylchol_rec"/>
</dbReference>
<name>A0A1I7WTX1_HETBA</name>
<keyword evidence="2" id="KW-0472">Membrane</keyword>
<evidence type="ECO:0000313" key="5">
    <source>
        <dbReference type="WBParaSite" id="Hba_08573"/>
    </source>
</evidence>
<keyword evidence="2" id="KW-1133">Transmembrane helix</keyword>
<feature type="region of interest" description="Disordered" evidence="1">
    <location>
        <begin position="234"/>
        <end position="258"/>
    </location>
</feature>
<keyword evidence="4" id="KW-1185">Reference proteome</keyword>
<dbReference type="GO" id="GO:0006811">
    <property type="term" value="P:monoatomic ion transport"/>
    <property type="evidence" value="ECO:0007669"/>
    <property type="project" value="InterPro"/>
</dbReference>
<evidence type="ECO:0000256" key="2">
    <source>
        <dbReference type="SAM" id="Phobius"/>
    </source>
</evidence>
<feature type="compositionally biased region" description="Low complexity" evidence="1">
    <location>
        <begin position="249"/>
        <end position="258"/>
    </location>
</feature>
<proteinExistence type="predicted"/>
<dbReference type="Proteomes" id="UP000095283">
    <property type="component" value="Unplaced"/>
</dbReference>
<dbReference type="PANTHER" id="PTHR45757:SF33">
    <property type="entry name" value="MAJOR FACILITATOR SUPERFAMILY (MFS) PROFILE DOMAIN-CONTAINING PROTEIN"/>
    <property type="match status" value="1"/>
</dbReference>
<dbReference type="SUPFAM" id="SSF90112">
    <property type="entry name" value="Neurotransmitter-gated ion-channel transmembrane pore"/>
    <property type="match status" value="1"/>
</dbReference>
<feature type="domain" description="Neurotransmitter-gated ion-channel transmembrane" evidence="3">
    <location>
        <begin position="37"/>
        <end position="120"/>
    </location>
</feature>
<reference evidence="5" key="1">
    <citation type="submission" date="2016-11" db="UniProtKB">
        <authorList>
            <consortium name="WormBaseParasite"/>
        </authorList>
    </citation>
    <scope>IDENTIFICATION</scope>
</reference>
<keyword evidence="2" id="KW-0812">Transmembrane</keyword>
<evidence type="ECO:0000259" key="3">
    <source>
        <dbReference type="Pfam" id="PF02932"/>
    </source>
</evidence>
<dbReference type="InterPro" id="IPR036719">
    <property type="entry name" value="Neuro-gated_channel_TM_sf"/>
</dbReference>
<dbReference type="Pfam" id="PF02932">
    <property type="entry name" value="Neur_chan_memb"/>
    <property type="match status" value="1"/>
</dbReference>
<sequence length="562" mass="62547">MASKAKKPMATMNSLFMELPMMNRSKSVKPSSASIHKSSRRLRRLLSTDLGKPETDRLATSPASTLRDKLKRAERNVHYIAQTLTDRRKVDEADWQFISLVVDRALLMIFTSCITVGTLFTARKTTNLHPVTAPSTNTLLLLSSSLSLQTTHTLFTPLNESNNMSEAGCMFIILFSHLNASFDQLGSELENYCTVADQRQHVHTEYAQPRQMNGGGMSGLNDQVGVPVSLQNGVRIRSESSSRPPPPTRRSSTITAATPTAPSIAEARMIVILMQFFFRQSLNSSSTYNGPLGSNSDLRYSNMAIIGDVKGNISIPITSQEVTSPGKTTSVNEDNSWIRYAILSLTIICLSSLMANIVCFNFTVLCMPATHEHLTANHYILKNKQKISEMMRIANSGKKLKITKINKLIHTFSPLYIREVLQYSVHKTGFAAALPVLIQFFVKVRNSAKFFFREKESVLAQSLFQCATMVSRQYSPFVLANIQFIWCLSMLICPILVSFLLPTGSVDEWRLVFFSHSAVLVISNIIFCLLATAKPAPWTDPLIVTTARKTLLYSPSDSSFLS</sequence>
<accession>A0A1I7WTX1</accession>
<feature type="transmembrane region" description="Helical" evidence="2">
    <location>
        <begin position="513"/>
        <end position="533"/>
    </location>
</feature>
<dbReference type="InterPro" id="IPR006029">
    <property type="entry name" value="Neurotrans-gated_channel_TM"/>
</dbReference>
<dbReference type="GO" id="GO:0016020">
    <property type="term" value="C:membrane"/>
    <property type="evidence" value="ECO:0007669"/>
    <property type="project" value="InterPro"/>
</dbReference>
<organism evidence="4 5">
    <name type="scientific">Heterorhabditis bacteriophora</name>
    <name type="common">Entomopathogenic nematode worm</name>
    <dbReference type="NCBI Taxonomy" id="37862"/>
    <lineage>
        <taxon>Eukaryota</taxon>
        <taxon>Metazoa</taxon>
        <taxon>Ecdysozoa</taxon>
        <taxon>Nematoda</taxon>
        <taxon>Chromadorea</taxon>
        <taxon>Rhabditida</taxon>
        <taxon>Rhabditina</taxon>
        <taxon>Rhabditomorpha</taxon>
        <taxon>Strongyloidea</taxon>
        <taxon>Heterorhabditidae</taxon>
        <taxon>Heterorhabditis</taxon>
    </lineage>
</organism>
<feature type="region of interest" description="Disordered" evidence="1">
    <location>
        <begin position="24"/>
        <end position="60"/>
    </location>
</feature>
<dbReference type="PANTHER" id="PTHR45757">
    <property type="entry name" value="PROTEIN CBG23364-RELATED"/>
    <property type="match status" value="1"/>
</dbReference>
<dbReference type="Gene3D" id="1.20.58.390">
    <property type="entry name" value="Neurotransmitter-gated ion-channel transmembrane domain"/>
    <property type="match status" value="1"/>
</dbReference>
<evidence type="ECO:0000256" key="1">
    <source>
        <dbReference type="SAM" id="MobiDB-lite"/>
    </source>
</evidence>
<dbReference type="WBParaSite" id="Hba_08573">
    <property type="protein sequence ID" value="Hba_08573"/>
    <property type="gene ID" value="Hba_08573"/>
</dbReference>
<feature type="transmembrane region" description="Helical" evidence="2">
    <location>
        <begin position="478"/>
        <end position="501"/>
    </location>
</feature>
<protein>
    <submittedName>
        <fullName evidence="5">BHLH domain-containing protein</fullName>
    </submittedName>
</protein>
<dbReference type="AlphaFoldDB" id="A0A1I7WTX1"/>
<feature type="compositionally biased region" description="Polar residues" evidence="1">
    <location>
        <begin position="24"/>
        <end position="36"/>
    </location>
</feature>